<gene>
    <name evidence="2" type="ORF">GCM10008938_43720</name>
</gene>
<dbReference type="PANTHER" id="PTHR30344:SF1">
    <property type="entry name" value="6-PHOSPHOGLUCONOLACTONASE"/>
    <property type="match status" value="1"/>
</dbReference>
<comment type="similarity">
    <text evidence="1">Belongs to the cycloisomerase 2 family.</text>
</comment>
<dbReference type="Proteomes" id="UP000632222">
    <property type="component" value="Unassembled WGS sequence"/>
</dbReference>
<dbReference type="InterPro" id="IPR011048">
    <property type="entry name" value="Haem_d1_sf"/>
</dbReference>
<proteinExistence type="inferred from homology"/>
<dbReference type="InterPro" id="IPR015943">
    <property type="entry name" value="WD40/YVTN_repeat-like_dom_sf"/>
</dbReference>
<dbReference type="PANTHER" id="PTHR30344">
    <property type="entry name" value="6-PHOSPHOGLUCONOLACTONASE-RELATED"/>
    <property type="match status" value="1"/>
</dbReference>
<organism evidence="2 3">
    <name type="scientific">Deinococcus roseus</name>
    <dbReference type="NCBI Taxonomy" id="392414"/>
    <lineage>
        <taxon>Bacteria</taxon>
        <taxon>Thermotogati</taxon>
        <taxon>Deinococcota</taxon>
        <taxon>Deinococci</taxon>
        <taxon>Deinococcales</taxon>
        <taxon>Deinococcaceae</taxon>
        <taxon>Deinococcus</taxon>
    </lineage>
</organism>
<evidence type="ECO:0000256" key="1">
    <source>
        <dbReference type="ARBA" id="ARBA00005564"/>
    </source>
</evidence>
<sequence length="354" mass="38047">MTTQRFYVATYTQNLPHVPSASGKGIYQMELDPESGQLSGAKLVAELPNPTFVAVRPDGKTLLAVSETEHGAIFSYEIHDWGLRIRSAQSALEWATAFVSTDLSGQFAFAANYIGKTSVLAYPINADGALLPHVAVDCHEHHVVREPHEDPHAHCIRPHPGGRYMAATNLGTDEVYVYDLQGPDGPLSRTQIVAFPSCSGPRHIQFDASGTRAFVALELSSQVASLMVEPATGTMTLLNIASTLPAEAQDQKNTPSEVLVSPDGKFIYVGNRGHDSIAVFSVHPDTAELTLLENVSTQGEVPRGLVLSPDAHFLLAANQNSNSILVFKRNEETGILQAGDLFPCPSPVGLAFLP</sequence>
<dbReference type="Gene3D" id="2.130.10.10">
    <property type="entry name" value="YVTN repeat-like/Quinoprotein amine dehydrogenase"/>
    <property type="match status" value="1"/>
</dbReference>
<dbReference type="SUPFAM" id="SSF51004">
    <property type="entry name" value="C-terminal (heme d1) domain of cytochrome cd1-nitrite reductase"/>
    <property type="match status" value="1"/>
</dbReference>
<keyword evidence="3" id="KW-1185">Reference proteome</keyword>
<dbReference type="InterPro" id="IPR050282">
    <property type="entry name" value="Cycloisomerase_2"/>
</dbReference>
<dbReference type="EMBL" id="BMOD01000026">
    <property type="protein sequence ID" value="GGJ52985.1"/>
    <property type="molecule type" value="Genomic_DNA"/>
</dbReference>
<accession>A0ABQ2DEQ1</accession>
<evidence type="ECO:0008006" key="4">
    <source>
        <dbReference type="Google" id="ProtNLM"/>
    </source>
</evidence>
<reference evidence="3" key="1">
    <citation type="journal article" date="2019" name="Int. J. Syst. Evol. Microbiol.">
        <title>The Global Catalogue of Microorganisms (GCM) 10K type strain sequencing project: providing services to taxonomists for standard genome sequencing and annotation.</title>
        <authorList>
            <consortium name="The Broad Institute Genomics Platform"/>
            <consortium name="The Broad Institute Genome Sequencing Center for Infectious Disease"/>
            <person name="Wu L."/>
            <person name="Ma J."/>
        </authorList>
    </citation>
    <scope>NUCLEOTIDE SEQUENCE [LARGE SCALE GENOMIC DNA]</scope>
    <source>
        <strain evidence="3">JCM 14370</strain>
    </source>
</reference>
<dbReference type="InterPro" id="IPR019405">
    <property type="entry name" value="Lactonase_7-beta_prop"/>
</dbReference>
<dbReference type="RefSeq" id="WP_189007002.1">
    <property type="nucleotide sequence ID" value="NZ_BMOD01000026.1"/>
</dbReference>
<comment type="caution">
    <text evidence="2">The sequence shown here is derived from an EMBL/GenBank/DDBJ whole genome shotgun (WGS) entry which is preliminary data.</text>
</comment>
<name>A0ABQ2DEQ1_9DEIO</name>
<evidence type="ECO:0000313" key="3">
    <source>
        <dbReference type="Proteomes" id="UP000632222"/>
    </source>
</evidence>
<protein>
    <recommendedName>
        <fullName evidence="4">6-phosphogluconolactonase</fullName>
    </recommendedName>
</protein>
<dbReference type="Pfam" id="PF10282">
    <property type="entry name" value="Lactonase"/>
    <property type="match status" value="1"/>
</dbReference>
<evidence type="ECO:0000313" key="2">
    <source>
        <dbReference type="EMBL" id="GGJ52985.1"/>
    </source>
</evidence>